<name>A0A7C5VL38_9BACT</name>
<comment type="caution">
    <text evidence="1">The sequence shown here is derived from an EMBL/GenBank/DDBJ whole genome shotgun (WGS) entry which is preliminary data.</text>
</comment>
<sequence>MKIIGLILESYGKYMKVRTPDSEIIVKSDRKPPKEGSKIEIKDFGYGDLKATIIVKRDDMVDHLPDLRLLEVSEKLSRLIPGQLQEWSKDITARIALVLEEVSKKTDIDREFLKNFESYLANSDEFFEFYLNILSGGYGLLYRNGIFVFLNRKNSRFEVFTKDNKIKGLVTEKAVTLYFQRIPADVRELELNLKRHFGFVNIKLESLDGGVYV</sequence>
<protein>
    <submittedName>
        <fullName evidence="1">Uncharacterized protein</fullName>
    </submittedName>
</protein>
<dbReference type="EMBL" id="DSZY01000013">
    <property type="protein sequence ID" value="HGU40097.1"/>
    <property type="molecule type" value="Genomic_DNA"/>
</dbReference>
<gene>
    <name evidence="1" type="ORF">ENT77_02745</name>
</gene>
<proteinExistence type="predicted"/>
<reference evidence="1" key="1">
    <citation type="journal article" date="2020" name="mSystems">
        <title>Genome- and Community-Level Interaction Insights into Carbon Utilization and Element Cycling Functions of Hydrothermarchaeota in Hydrothermal Sediment.</title>
        <authorList>
            <person name="Zhou Z."/>
            <person name="Liu Y."/>
            <person name="Xu W."/>
            <person name="Pan J."/>
            <person name="Luo Z.H."/>
            <person name="Li M."/>
        </authorList>
    </citation>
    <scope>NUCLEOTIDE SEQUENCE [LARGE SCALE GENOMIC DNA]</scope>
    <source>
        <strain evidence="1">SpSt-609</strain>
    </source>
</reference>
<evidence type="ECO:0000313" key="1">
    <source>
        <dbReference type="EMBL" id="HGU40097.1"/>
    </source>
</evidence>
<dbReference type="AlphaFoldDB" id="A0A7C5VL38"/>
<organism evidence="1">
    <name type="scientific">Fervidobacterium thailandense</name>
    <dbReference type="NCBI Taxonomy" id="1008305"/>
    <lineage>
        <taxon>Bacteria</taxon>
        <taxon>Thermotogati</taxon>
        <taxon>Thermotogota</taxon>
        <taxon>Thermotogae</taxon>
        <taxon>Thermotogales</taxon>
        <taxon>Fervidobacteriaceae</taxon>
        <taxon>Fervidobacterium</taxon>
    </lineage>
</organism>
<accession>A0A7C5VL38</accession>